<evidence type="ECO:0000256" key="3">
    <source>
        <dbReference type="ARBA" id="ARBA00022692"/>
    </source>
</evidence>
<evidence type="ECO:0000256" key="6">
    <source>
        <dbReference type="ARBA" id="ARBA00023303"/>
    </source>
</evidence>
<evidence type="ECO:0000256" key="4">
    <source>
        <dbReference type="ARBA" id="ARBA00022989"/>
    </source>
</evidence>
<feature type="binding site" evidence="10">
    <location>
        <position position="74"/>
    </location>
    <ligand>
        <name>Na(+)</name>
        <dbReference type="ChEBI" id="CHEBI:29101"/>
        <note>structural</note>
    </ligand>
</feature>
<keyword evidence="10" id="KW-0479">Metal-binding</keyword>
<comment type="catalytic activity">
    <reaction evidence="8">
        <text>fluoride(in) = fluoride(out)</text>
        <dbReference type="Rhea" id="RHEA:76159"/>
        <dbReference type="ChEBI" id="CHEBI:17051"/>
    </reaction>
    <physiologicalReaction direction="left-to-right" evidence="8">
        <dbReference type="Rhea" id="RHEA:76160"/>
    </physiologicalReaction>
</comment>
<keyword evidence="10" id="KW-0406">Ion transport</keyword>
<dbReference type="GO" id="GO:0062054">
    <property type="term" value="F:fluoride channel activity"/>
    <property type="evidence" value="ECO:0007669"/>
    <property type="project" value="UniProtKB-UniRule"/>
</dbReference>
<dbReference type="EMBL" id="CP018762">
    <property type="protein sequence ID" value="APZ35514.1"/>
    <property type="molecule type" value="Genomic_DNA"/>
</dbReference>
<keyword evidence="2 10" id="KW-1003">Cell membrane</keyword>
<evidence type="ECO:0000313" key="11">
    <source>
        <dbReference type="EMBL" id="APZ35514.1"/>
    </source>
</evidence>
<gene>
    <name evidence="10" type="primary">fluC</name>
    <name evidence="10" type="synonym">crcB</name>
    <name evidence="11" type="ORF">BOH66_15705</name>
</gene>
<organism evidence="11 12">
    <name type="scientific">Microbacterium aurum</name>
    <dbReference type="NCBI Taxonomy" id="36805"/>
    <lineage>
        <taxon>Bacteria</taxon>
        <taxon>Bacillati</taxon>
        <taxon>Actinomycetota</taxon>
        <taxon>Actinomycetes</taxon>
        <taxon>Micrococcales</taxon>
        <taxon>Microbacteriaceae</taxon>
        <taxon>Microbacterium</taxon>
    </lineage>
</organism>
<dbReference type="GO" id="GO:0005886">
    <property type="term" value="C:plasma membrane"/>
    <property type="evidence" value="ECO:0007669"/>
    <property type="project" value="UniProtKB-SubCell"/>
</dbReference>
<evidence type="ECO:0000256" key="9">
    <source>
        <dbReference type="ARBA" id="ARBA00049940"/>
    </source>
</evidence>
<keyword evidence="12" id="KW-1185">Reference proteome</keyword>
<feature type="transmembrane region" description="Helical" evidence="10">
    <location>
        <begin position="35"/>
        <end position="58"/>
    </location>
</feature>
<evidence type="ECO:0000256" key="7">
    <source>
        <dbReference type="ARBA" id="ARBA00035120"/>
    </source>
</evidence>
<name>A0A1P8UBK5_9MICO</name>
<proteinExistence type="inferred from homology"/>
<comment type="function">
    <text evidence="9 10">Fluoride-specific ion channel. Important for reducing fluoride concentration in the cell, thus reducing its toxicity.</text>
</comment>
<feature type="binding site" evidence="10">
    <location>
        <position position="77"/>
    </location>
    <ligand>
        <name>Na(+)</name>
        <dbReference type="ChEBI" id="CHEBI:29101"/>
        <note>structural</note>
    </ligand>
</feature>
<reference evidence="11 12" key="1">
    <citation type="submission" date="2016-12" db="EMBL/GenBank/DDBJ databases">
        <title>Complete genome sequence of Microbacterium aurum KACC 15219.</title>
        <authorList>
            <person name="Jung Y."/>
            <person name="Shin J.-H."/>
            <person name="Lee Y.-J."/>
            <person name="Yi H."/>
            <person name="Bahn Y.-S."/>
            <person name="Kim J.F."/>
            <person name="Lee D.-W."/>
        </authorList>
    </citation>
    <scope>NUCLEOTIDE SEQUENCE [LARGE SCALE GENOMIC DNA]</scope>
    <source>
        <strain evidence="11 12">KACC 15219</strain>
    </source>
</reference>
<evidence type="ECO:0000256" key="8">
    <source>
        <dbReference type="ARBA" id="ARBA00035585"/>
    </source>
</evidence>
<dbReference type="PANTHER" id="PTHR28259">
    <property type="entry name" value="FLUORIDE EXPORT PROTEIN 1-RELATED"/>
    <property type="match status" value="1"/>
</dbReference>
<feature type="transmembrane region" description="Helical" evidence="10">
    <location>
        <begin position="64"/>
        <end position="90"/>
    </location>
</feature>
<dbReference type="GO" id="GO:0140114">
    <property type="term" value="P:cellular detoxification of fluoride"/>
    <property type="evidence" value="ECO:0007669"/>
    <property type="project" value="UniProtKB-UniRule"/>
</dbReference>
<keyword evidence="4 10" id="KW-1133">Transmembrane helix</keyword>
<protein>
    <recommendedName>
        <fullName evidence="10">Fluoride-specific ion channel FluC</fullName>
    </recommendedName>
</protein>
<dbReference type="STRING" id="36805.BOH66_15705"/>
<evidence type="ECO:0000256" key="1">
    <source>
        <dbReference type="ARBA" id="ARBA00004651"/>
    </source>
</evidence>
<evidence type="ECO:0000256" key="10">
    <source>
        <dbReference type="HAMAP-Rule" id="MF_00454"/>
    </source>
</evidence>
<accession>A0A1P8UBK5</accession>
<dbReference type="AlphaFoldDB" id="A0A1P8UBK5"/>
<comment type="activity regulation">
    <text evidence="10">Na(+) is not transported, but it plays an essential structural role and its presence is essential for fluoride channel function.</text>
</comment>
<comment type="subcellular location">
    <subcellularLocation>
        <location evidence="1 10">Cell membrane</location>
        <topology evidence="1 10">Multi-pass membrane protein</topology>
    </subcellularLocation>
</comment>
<dbReference type="PANTHER" id="PTHR28259:SF1">
    <property type="entry name" value="FLUORIDE EXPORT PROTEIN 1-RELATED"/>
    <property type="match status" value="1"/>
</dbReference>
<dbReference type="HAMAP" id="MF_00454">
    <property type="entry name" value="FluC"/>
    <property type="match status" value="1"/>
</dbReference>
<dbReference type="KEGG" id="maur:BOH66_15705"/>
<keyword evidence="10" id="KW-0813">Transport</keyword>
<evidence type="ECO:0000256" key="5">
    <source>
        <dbReference type="ARBA" id="ARBA00023136"/>
    </source>
</evidence>
<keyword evidence="5 10" id="KW-0472">Membrane</keyword>
<comment type="similarity">
    <text evidence="7 10">Belongs to the fluoride channel Fluc/FEX (TC 1.A.43) family.</text>
</comment>
<dbReference type="OrthoDB" id="5148600at2"/>
<dbReference type="InterPro" id="IPR003691">
    <property type="entry name" value="FluC"/>
</dbReference>
<keyword evidence="10" id="KW-0915">Sodium</keyword>
<sequence length="125" mass="12764">MNGLDWTLLIAGGALGAGARYLLDGAIMRGRKAAFPVGILVVNIIGSFLLGLITGLGALVLPTWVAIIGVGVLGGFTTFSTVSAETVLLAQRGRRDWAWLNLLGTLALCLAAAALGLLLGGLPPR</sequence>
<keyword evidence="6 10" id="KW-0407">Ion channel</keyword>
<evidence type="ECO:0000256" key="2">
    <source>
        <dbReference type="ARBA" id="ARBA00022475"/>
    </source>
</evidence>
<dbReference type="Proteomes" id="UP000187185">
    <property type="component" value="Chromosome"/>
</dbReference>
<dbReference type="RefSeq" id="WP_076691880.1">
    <property type="nucleotide sequence ID" value="NZ_CP018762.1"/>
</dbReference>
<feature type="transmembrane region" description="Helical" evidence="10">
    <location>
        <begin position="97"/>
        <end position="119"/>
    </location>
</feature>
<evidence type="ECO:0000313" key="12">
    <source>
        <dbReference type="Proteomes" id="UP000187185"/>
    </source>
</evidence>
<dbReference type="GO" id="GO:0046872">
    <property type="term" value="F:metal ion binding"/>
    <property type="evidence" value="ECO:0007669"/>
    <property type="project" value="UniProtKB-KW"/>
</dbReference>
<dbReference type="Pfam" id="PF02537">
    <property type="entry name" value="CRCB"/>
    <property type="match status" value="1"/>
</dbReference>
<feature type="transmembrane region" description="Helical" evidence="10">
    <location>
        <begin position="6"/>
        <end position="23"/>
    </location>
</feature>
<keyword evidence="3 10" id="KW-0812">Transmembrane</keyword>
<dbReference type="NCBIfam" id="TIGR00494">
    <property type="entry name" value="crcB"/>
    <property type="match status" value="1"/>
</dbReference>